<dbReference type="GeneID" id="36583580"/>
<dbReference type="STRING" id="1095630.A0A2J6SXK8"/>
<evidence type="ECO:0000256" key="3">
    <source>
        <dbReference type="ARBA" id="ARBA00012519"/>
    </source>
</evidence>
<keyword evidence="10" id="KW-0119">Carbohydrate metabolism</keyword>
<dbReference type="InterPro" id="IPR023030">
    <property type="entry name" value="Bifunc_HldE"/>
</dbReference>
<feature type="domain" description="Cytidyltransferase-like" evidence="13">
    <location>
        <begin position="363"/>
        <end position="457"/>
    </location>
</feature>
<dbReference type="NCBIfam" id="TIGR02199">
    <property type="entry name" value="rfaE_dom_II"/>
    <property type="match status" value="1"/>
</dbReference>
<evidence type="ECO:0000256" key="11">
    <source>
        <dbReference type="ARBA" id="ARBA00047428"/>
    </source>
</evidence>
<dbReference type="NCBIfam" id="TIGR00125">
    <property type="entry name" value="cyt_tran_rel"/>
    <property type="match status" value="1"/>
</dbReference>
<keyword evidence="4" id="KW-0808">Transferase</keyword>
<evidence type="ECO:0000256" key="7">
    <source>
        <dbReference type="ARBA" id="ARBA00022777"/>
    </source>
</evidence>
<evidence type="ECO:0000256" key="5">
    <source>
        <dbReference type="ARBA" id="ARBA00022695"/>
    </source>
</evidence>
<comment type="function">
    <text evidence="1">Catalyzes the phosphorylation of D-glycero-D-manno-heptose 7-phosphate at the C-1 position to selectively form D-glycero-beta-D-manno-heptose-1,7-bisphosphate.</text>
</comment>
<keyword evidence="9" id="KW-0511">Multifunctional enzyme</keyword>
<dbReference type="EMBL" id="KZ613855">
    <property type="protein sequence ID" value="PMD55518.1"/>
    <property type="molecule type" value="Genomic_DNA"/>
</dbReference>
<organism evidence="14 15">
    <name type="scientific">Hyaloscypha bicolor E</name>
    <dbReference type="NCBI Taxonomy" id="1095630"/>
    <lineage>
        <taxon>Eukaryota</taxon>
        <taxon>Fungi</taxon>
        <taxon>Dikarya</taxon>
        <taxon>Ascomycota</taxon>
        <taxon>Pezizomycotina</taxon>
        <taxon>Leotiomycetes</taxon>
        <taxon>Helotiales</taxon>
        <taxon>Hyaloscyphaceae</taxon>
        <taxon>Hyaloscypha</taxon>
        <taxon>Hyaloscypha bicolor</taxon>
    </lineage>
</organism>
<evidence type="ECO:0000256" key="9">
    <source>
        <dbReference type="ARBA" id="ARBA00023268"/>
    </source>
</evidence>
<dbReference type="EC" id="2.7.7.70" evidence="3"/>
<dbReference type="InParanoid" id="A0A2J6SXK8"/>
<evidence type="ECO:0000256" key="2">
    <source>
        <dbReference type="ARBA" id="ARBA00003753"/>
    </source>
</evidence>
<gene>
    <name evidence="14" type="ORF">K444DRAFT_537902</name>
</gene>
<keyword evidence="8" id="KW-0067">ATP-binding</keyword>
<proteinExistence type="inferred from homology"/>
<evidence type="ECO:0000313" key="15">
    <source>
        <dbReference type="Proteomes" id="UP000235371"/>
    </source>
</evidence>
<dbReference type="Pfam" id="PF00294">
    <property type="entry name" value="PfkB"/>
    <property type="match status" value="1"/>
</dbReference>
<dbReference type="InterPro" id="IPR029056">
    <property type="entry name" value="Ribokinase-like"/>
</dbReference>
<keyword evidence="6" id="KW-0547">Nucleotide-binding</keyword>
<dbReference type="InterPro" id="IPR014729">
    <property type="entry name" value="Rossmann-like_a/b/a_fold"/>
</dbReference>
<dbReference type="InterPro" id="IPR004821">
    <property type="entry name" value="Cyt_trans-like"/>
</dbReference>
<dbReference type="GO" id="GO:0005524">
    <property type="term" value="F:ATP binding"/>
    <property type="evidence" value="ECO:0007669"/>
    <property type="project" value="UniProtKB-KW"/>
</dbReference>
<evidence type="ECO:0000259" key="12">
    <source>
        <dbReference type="Pfam" id="PF00294"/>
    </source>
</evidence>
<keyword evidence="7" id="KW-0418">Kinase</keyword>
<dbReference type="PANTHER" id="PTHR46969:SF1">
    <property type="entry name" value="BIFUNCTIONAL PROTEIN HLDE"/>
    <property type="match status" value="1"/>
</dbReference>
<dbReference type="SUPFAM" id="SSF52374">
    <property type="entry name" value="Nucleotidylyl transferase"/>
    <property type="match status" value="1"/>
</dbReference>
<dbReference type="InterPro" id="IPR011914">
    <property type="entry name" value="RfaE_dom_II"/>
</dbReference>
<reference evidence="14 15" key="1">
    <citation type="submission" date="2016-04" db="EMBL/GenBank/DDBJ databases">
        <title>A degradative enzymes factory behind the ericoid mycorrhizal symbiosis.</title>
        <authorList>
            <consortium name="DOE Joint Genome Institute"/>
            <person name="Martino E."/>
            <person name="Morin E."/>
            <person name="Grelet G."/>
            <person name="Kuo A."/>
            <person name="Kohler A."/>
            <person name="Daghino S."/>
            <person name="Barry K."/>
            <person name="Choi C."/>
            <person name="Cichocki N."/>
            <person name="Clum A."/>
            <person name="Copeland A."/>
            <person name="Hainaut M."/>
            <person name="Haridas S."/>
            <person name="Labutti K."/>
            <person name="Lindquist E."/>
            <person name="Lipzen A."/>
            <person name="Khouja H.-R."/>
            <person name="Murat C."/>
            <person name="Ohm R."/>
            <person name="Olson A."/>
            <person name="Spatafora J."/>
            <person name="Veneault-Fourrey C."/>
            <person name="Henrissat B."/>
            <person name="Grigoriev I."/>
            <person name="Martin F."/>
            <person name="Perotto S."/>
        </authorList>
    </citation>
    <scope>NUCLEOTIDE SEQUENCE [LARGE SCALE GENOMIC DNA]</scope>
    <source>
        <strain evidence="14 15">E</strain>
    </source>
</reference>
<evidence type="ECO:0000256" key="10">
    <source>
        <dbReference type="ARBA" id="ARBA00023277"/>
    </source>
</evidence>
<dbReference type="SUPFAM" id="SSF53613">
    <property type="entry name" value="Ribokinase-like"/>
    <property type="match status" value="1"/>
</dbReference>
<dbReference type="Gene3D" id="3.40.1190.20">
    <property type="match status" value="1"/>
</dbReference>
<dbReference type="AlphaFoldDB" id="A0A2J6SXK8"/>
<name>A0A2J6SXK8_9HELO</name>
<comment type="function">
    <text evidence="2">Catalyzes the ADP transfer from ATP to D-glycero-beta-D-manno-heptose 1-phosphate, yielding ADP-D-glycero-beta-D-manno-heptose.</text>
</comment>
<sequence length="497" mass="53407">MAESLSETQHLSGCLPERLSILVIGDLGLDEYVTGDVSRVAFDRPIPVLRASDTLRTPGGAANLAQNLVSLGPEIQVHLLGVVGDDSAGASLTGLLAEQGILTQDVQTIANRPTTHKLRAVAQMDHYLVRIDRESTEAIPKSVEEVLLAAVRSQLPHVHGLICSDYNKGCLTPSLLQAIINEAHLSKKPVIIDPKGASVIKPNLQELQTLTSTPVHSDQEIDAAAMKLLYHTNVEALVLTRGEAGVNIYGREGLIKSIPAHHVRGNVCDINGAGDTFMAAFALTYCNGASLLDSAKMGNAAAGLVVRRKGTATVSRGELLQQLSPGLLNIPSPFRETKKKFVDLDELLQQLESIRKAGPRVIFTNGCFDLLHAGHVELLEGAKSLDGILVVAVNTDESIAQLKGHKRPVIPQSQRVRVLAGLACVDFVILFEDPTPMRLISAIRPDVLVKGADYASHQVVGRDLVESWGGNVTRLPLIEGVSTTRILSNIIQRQKMP</sequence>
<dbReference type="GO" id="GO:0033786">
    <property type="term" value="F:heptose-1-phosphate adenylyltransferase activity"/>
    <property type="evidence" value="ECO:0007669"/>
    <property type="project" value="TreeGrafter"/>
</dbReference>
<comment type="catalytic activity">
    <reaction evidence="11">
        <text>D-glycero-beta-D-manno-heptose 1-phosphate + ATP + H(+) = ADP-D-glycero-beta-D-manno-heptose + diphosphate</text>
        <dbReference type="Rhea" id="RHEA:27465"/>
        <dbReference type="ChEBI" id="CHEBI:15378"/>
        <dbReference type="ChEBI" id="CHEBI:30616"/>
        <dbReference type="ChEBI" id="CHEBI:33019"/>
        <dbReference type="ChEBI" id="CHEBI:59967"/>
        <dbReference type="ChEBI" id="CHEBI:61593"/>
        <dbReference type="EC" id="2.7.7.70"/>
    </reaction>
</comment>
<dbReference type="OrthoDB" id="40021at2759"/>
<evidence type="ECO:0000256" key="4">
    <source>
        <dbReference type="ARBA" id="ARBA00022679"/>
    </source>
</evidence>
<dbReference type="GO" id="GO:0033785">
    <property type="term" value="F:heptose 7-phosphate kinase activity"/>
    <property type="evidence" value="ECO:0007669"/>
    <property type="project" value="TreeGrafter"/>
</dbReference>
<dbReference type="GO" id="GO:0016773">
    <property type="term" value="F:phosphotransferase activity, alcohol group as acceptor"/>
    <property type="evidence" value="ECO:0007669"/>
    <property type="project" value="InterPro"/>
</dbReference>
<evidence type="ECO:0000256" key="1">
    <source>
        <dbReference type="ARBA" id="ARBA00002319"/>
    </source>
</evidence>
<feature type="domain" description="Carbohydrate kinase PfkB" evidence="12">
    <location>
        <begin position="40"/>
        <end position="313"/>
    </location>
</feature>
<dbReference type="InterPro" id="IPR011611">
    <property type="entry name" value="PfkB_dom"/>
</dbReference>
<accession>A0A2J6SXK8</accession>
<dbReference type="InterPro" id="IPR011913">
    <property type="entry name" value="RfaE_dom_I"/>
</dbReference>
<evidence type="ECO:0000256" key="8">
    <source>
        <dbReference type="ARBA" id="ARBA00022840"/>
    </source>
</evidence>
<keyword evidence="15" id="KW-1185">Reference proteome</keyword>
<dbReference type="Pfam" id="PF01467">
    <property type="entry name" value="CTP_transf_like"/>
    <property type="match status" value="1"/>
</dbReference>
<evidence type="ECO:0000256" key="6">
    <source>
        <dbReference type="ARBA" id="ARBA00022741"/>
    </source>
</evidence>
<dbReference type="GO" id="GO:0005829">
    <property type="term" value="C:cytosol"/>
    <property type="evidence" value="ECO:0007669"/>
    <property type="project" value="TreeGrafter"/>
</dbReference>
<protein>
    <recommendedName>
        <fullName evidence="3">D-glycero-beta-D-manno-heptose 1-phosphate adenylyltransferase</fullName>
        <ecNumber evidence="3">2.7.7.70</ecNumber>
    </recommendedName>
</protein>
<keyword evidence="5" id="KW-0548">Nucleotidyltransferase</keyword>
<dbReference type="Proteomes" id="UP000235371">
    <property type="component" value="Unassembled WGS sequence"/>
</dbReference>
<evidence type="ECO:0000313" key="14">
    <source>
        <dbReference type="EMBL" id="PMD55518.1"/>
    </source>
</evidence>
<dbReference type="CDD" id="cd01172">
    <property type="entry name" value="RfaE_like"/>
    <property type="match status" value="1"/>
</dbReference>
<evidence type="ECO:0000259" key="13">
    <source>
        <dbReference type="Pfam" id="PF01467"/>
    </source>
</evidence>
<dbReference type="RefSeq" id="XP_024732422.1">
    <property type="nucleotide sequence ID" value="XM_024875500.1"/>
</dbReference>
<dbReference type="HAMAP" id="MF_01603">
    <property type="entry name" value="HldE"/>
    <property type="match status" value="1"/>
</dbReference>
<dbReference type="Gene3D" id="3.40.50.620">
    <property type="entry name" value="HUPs"/>
    <property type="match status" value="1"/>
</dbReference>
<dbReference type="PANTHER" id="PTHR46969">
    <property type="entry name" value="BIFUNCTIONAL PROTEIN HLDE"/>
    <property type="match status" value="1"/>
</dbReference>